<dbReference type="GO" id="GO:0005737">
    <property type="term" value="C:cytoplasm"/>
    <property type="evidence" value="ECO:0007669"/>
    <property type="project" value="TreeGrafter"/>
</dbReference>
<comment type="caution">
    <text evidence="4">The sequence shown here is derived from an EMBL/GenBank/DDBJ whole genome shotgun (WGS) entry which is preliminary data.</text>
</comment>
<dbReference type="OrthoDB" id="7181835at2"/>
<evidence type="ECO:0000256" key="1">
    <source>
        <dbReference type="ARBA" id="ARBA00023002"/>
    </source>
</evidence>
<dbReference type="InterPro" id="IPR023210">
    <property type="entry name" value="NADP_OxRdtase_dom"/>
</dbReference>
<dbReference type="SUPFAM" id="SSF51430">
    <property type="entry name" value="NAD(P)-linked oxidoreductase"/>
    <property type="match status" value="1"/>
</dbReference>
<evidence type="ECO:0000313" key="4">
    <source>
        <dbReference type="EMBL" id="TPE65040.1"/>
    </source>
</evidence>
<dbReference type="PANTHER" id="PTHR43625">
    <property type="entry name" value="AFLATOXIN B1 ALDEHYDE REDUCTASE"/>
    <property type="match status" value="1"/>
</dbReference>
<feature type="domain" description="NADP-dependent oxidoreductase" evidence="3">
    <location>
        <begin position="14"/>
        <end position="310"/>
    </location>
</feature>
<reference evidence="4 5" key="1">
    <citation type="submission" date="2019-06" db="EMBL/GenBank/DDBJ databases">
        <authorList>
            <person name="Lee I."/>
            <person name="Jang G.I."/>
            <person name="Hwang C.Y."/>
        </authorList>
    </citation>
    <scope>NUCLEOTIDE SEQUENCE [LARGE SCALE GENOMIC DNA]</scope>
    <source>
        <strain evidence="4 5">PAMC 28131</strain>
    </source>
</reference>
<evidence type="ECO:0000313" key="5">
    <source>
        <dbReference type="Proteomes" id="UP000319897"/>
    </source>
</evidence>
<dbReference type="AlphaFoldDB" id="A0A501XWT6"/>
<dbReference type="InterPro" id="IPR036812">
    <property type="entry name" value="NAD(P)_OxRdtase_dom_sf"/>
</dbReference>
<proteinExistence type="predicted"/>
<dbReference type="Gene3D" id="3.20.20.100">
    <property type="entry name" value="NADP-dependent oxidoreductase domain"/>
    <property type="match status" value="1"/>
</dbReference>
<keyword evidence="2" id="KW-0472">Membrane</keyword>
<accession>A0A501XWT6</accession>
<dbReference type="GO" id="GO:0016491">
    <property type="term" value="F:oxidoreductase activity"/>
    <property type="evidence" value="ECO:0007669"/>
    <property type="project" value="UniProtKB-KW"/>
</dbReference>
<dbReference type="EMBL" id="VFSU01000002">
    <property type="protein sequence ID" value="TPE65040.1"/>
    <property type="molecule type" value="Genomic_DNA"/>
</dbReference>
<dbReference type="InterPro" id="IPR050791">
    <property type="entry name" value="Aldo-Keto_reductase"/>
</dbReference>
<dbReference type="PANTHER" id="PTHR43625:SF99">
    <property type="entry name" value="ALDO-KETO REDUCTASE 1-RELATED"/>
    <property type="match status" value="1"/>
</dbReference>
<dbReference type="Pfam" id="PF00248">
    <property type="entry name" value="Aldo_ket_red"/>
    <property type="match status" value="1"/>
</dbReference>
<protein>
    <submittedName>
        <fullName evidence="4">Aldo/keto reductase</fullName>
    </submittedName>
</protein>
<sequence>MERRKLGSLEVSALGLGCMGMAGVNGMAAMYGTVDRAEAIATLHRALEIGMDFLDTAEVYGPYINEELLGEALADRRDKAIIATKFGFNIVDGKTLGVNSRPEHIRAVCEASLKRLRTDYIDLFYQHRVDPNVPIEDVVGTMADLKREGKIRAIGLSEAGIETLRRAHATHPIDALQSEWSLWERTIEQDILPVVRELGIGFVPYSPLGRGFLAGTAVRAEELPDSDYRKNDPRYQGGNFDANMKAVEAVGQVAARHGVTKAQVAIGWLLAQGPDVVPIPGCKRRATLEDTAAAAALKLSAADLTELDAAAPIGATAGERYGSAAMMRMVRL</sequence>
<dbReference type="CDD" id="cd19076">
    <property type="entry name" value="AKR_AKR13A_13D"/>
    <property type="match status" value="1"/>
</dbReference>
<keyword evidence="1" id="KW-0560">Oxidoreductase</keyword>
<dbReference type="Proteomes" id="UP000319897">
    <property type="component" value="Unassembled WGS sequence"/>
</dbReference>
<evidence type="ECO:0000256" key="2">
    <source>
        <dbReference type="SAM" id="Phobius"/>
    </source>
</evidence>
<feature type="transmembrane region" description="Helical" evidence="2">
    <location>
        <begin position="12"/>
        <end position="34"/>
    </location>
</feature>
<gene>
    <name evidence="4" type="ORF">FJQ54_00145</name>
</gene>
<keyword evidence="5" id="KW-1185">Reference proteome</keyword>
<dbReference type="RefSeq" id="WP_140926162.1">
    <property type="nucleotide sequence ID" value="NZ_VFSU01000002.1"/>
</dbReference>
<organism evidence="4 5">
    <name type="scientific">Sandaracinobacter neustonicus</name>
    <dbReference type="NCBI Taxonomy" id="1715348"/>
    <lineage>
        <taxon>Bacteria</taxon>
        <taxon>Pseudomonadati</taxon>
        <taxon>Pseudomonadota</taxon>
        <taxon>Alphaproteobacteria</taxon>
        <taxon>Sphingomonadales</taxon>
        <taxon>Sphingosinicellaceae</taxon>
        <taxon>Sandaracinobacter</taxon>
    </lineage>
</organism>
<keyword evidence="2" id="KW-0812">Transmembrane</keyword>
<dbReference type="PRINTS" id="PR00069">
    <property type="entry name" value="ALDKETRDTASE"/>
</dbReference>
<keyword evidence="2" id="KW-1133">Transmembrane helix</keyword>
<evidence type="ECO:0000259" key="3">
    <source>
        <dbReference type="Pfam" id="PF00248"/>
    </source>
</evidence>
<dbReference type="InterPro" id="IPR020471">
    <property type="entry name" value="AKR"/>
</dbReference>
<name>A0A501XWT6_9SPHN</name>